<name>A0AC61R9Q6_9FIRM</name>
<sequence length="201" mass="23113">MDASFCTAFCPLWMQAIAHAAMLAGFAWFNRATIQKRFFSLRSWFVIGLFVLVLGFMASMPLSKKAALFGCAFFCVAFFEQFLLRGILFSLTKASHTNAMTILVNVLMSLGLFLFDFFISSALHLPGPSGLSFGTIAYFVLFQWLFAWFFSMTENLWVCALFQFQAQTRVVPFAWFTLFLGIYLVWHAHSSRWVEKMKNWI</sequence>
<keyword evidence="2" id="KW-1185">Reference proteome</keyword>
<organism evidence="1 2">
    <name type="scientific">Dubosiella muris</name>
    <dbReference type="NCBI Taxonomy" id="3038133"/>
    <lineage>
        <taxon>Bacteria</taxon>
        <taxon>Bacillati</taxon>
        <taxon>Bacillota</taxon>
        <taxon>Erysipelotrichia</taxon>
        <taxon>Erysipelotrichales</taxon>
        <taxon>Erysipelotrichaceae</taxon>
        <taxon>Dubosiella</taxon>
    </lineage>
</organism>
<dbReference type="EMBL" id="SRYG01000004">
    <property type="protein sequence ID" value="TGY66780.1"/>
    <property type="molecule type" value="Genomic_DNA"/>
</dbReference>
<comment type="caution">
    <text evidence="1">The sequence shown here is derived from an EMBL/GenBank/DDBJ whole genome shotgun (WGS) entry which is preliminary data.</text>
</comment>
<evidence type="ECO:0000313" key="1">
    <source>
        <dbReference type="EMBL" id="TGY66780.1"/>
    </source>
</evidence>
<evidence type="ECO:0000313" key="2">
    <source>
        <dbReference type="Proteomes" id="UP000308836"/>
    </source>
</evidence>
<reference evidence="1" key="1">
    <citation type="submission" date="2019-04" db="EMBL/GenBank/DDBJ databases">
        <title>Microbes associate with the intestines of laboratory mice.</title>
        <authorList>
            <person name="Navarre W."/>
            <person name="Wong E."/>
            <person name="Huang K."/>
            <person name="Tropini C."/>
            <person name="Ng K."/>
            <person name="Yu B."/>
        </authorList>
    </citation>
    <scope>NUCLEOTIDE SEQUENCE</scope>
    <source>
        <strain evidence="1">NM09_H32</strain>
    </source>
</reference>
<dbReference type="Proteomes" id="UP000308836">
    <property type="component" value="Unassembled WGS sequence"/>
</dbReference>
<gene>
    <name evidence="1" type="ORF">E5336_03065</name>
</gene>
<accession>A0AC61R9Q6</accession>
<proteinExistence type="predicted"/>
<protein>
    <submittedName>
        <fullName evidence="1">Uncharacterized protein</fullName>
    </submittedName>
</protein>